<reference evidence="5" key="4">
    <citation type="submission" date="2005-01" db="EMBL/GenBank/DDBJ databases">
        <title>Oryza sativa PAC P0036D10 genomic sequence.</title>
        <authorList>
            <person name="Chow T.-Y."/>
            <person name="Hsing Y.-I.C."/>
            <person name="Chen C.-S."/>
            <person name="Chen H.-H."/>
            <person name="Liu S.-M."/>
            <person name="Chao Y.-T."/>
            <person name="Chang S.-J."/>
            <person name="Chen H.-C."/>
            <person name="Chen S.-K."/>
            <person name="Chen T.-R."/>
            <person name="Chen Y.-L."/>
            <person name="Cheng C.-H."/>
            <person name="Chung C.-I."/>
            <person name="Han S.-Y."/>
            <person name="Hsiao S.-H."/>
            <person name="Hsiung J.-N."/>
            <person name="Hsu C.-H."/>
            <person name="Hsu C.-T."/>
            <person name="Huang J.-J."/>
            <person name="Kau P.-I."/>
            <person name="Lee H.-F."/>
            <person name="Lee M.-C."/>
            <person name="Leu H.-L."/>
            <person name="Li Y.-F."/>
            <person name="Lin S.-J."/>
            <person name="Lin Y.-C."/>
            <person name="Lu P.-C."/>
            <person name="Wei F.-J."/>
            <person name="Wu C.-C."/>
            <person name="Wu S.-W."/>
            <person name="Yang K.-C."/>
            <person name="Yu C.-Y."/>
            <person name="Yu S.-W."/>
            <person name="Wu H.-P."/>
            <person name="Shaw J.-F."/>
        </authorList>
    </citation>
    <scope>NUCLEOTIDE SEQUENCE</scope>
</reference>
<reference evidence="6" key="11">
    <citation type="submission" date="2012-08" db="EMBL/GenBank/DDBJ databases">
        <title>The Second Rice Annotation Project Meeting (RAP2).</title>
        <authorList>
            <consortium name="The Rice Annotation Project (RAP)"/>
        </authorList>
    </citation>
    <scope>NUCLEOTIDE SEQUENCE</scope>
</reference>
<keyword evidence="1" id="KW-0479">Metal-binding</keyword>
<dbReference type="KEGG" id="dosa:Os05g0102200"/>
<dbReference type="PANTHER" id="PTHR33170:SF34">
    <property type="entry name" value="OS05G0102200 PROTEIN"/>
    <property type="match status" value="1"/>
</dbReference>
<dbReference type="OrthoDB" id="671874at2759"/>
<evidence type="ECO:0000256" key="1">
    <source>
        <dbReference type="PROSITE-ProRule" id="PRU00047"/>
    </source>
</evidence>
<dbReference type="GO" id="GO:0008270">
    <property type="term" value="F:zinc ion binding"/>
    <property type="evidence" value="ECO:0007669"/>
    <property type="project" value="UniProtKB-KW"/>
</dbReference>
<dbReference type="SMART" id="SM00343">
    <property type="entry name" value="ZnF_C2HC"/>
    <property type="match status" value="2"/>
</dbReference>
<feature type="domain" description="CCHC-type" evidence="3">
    <location>
        <begin position="61"/>
        <end position="76"/>
    </location>
</feature>
<reference evidence="6" key="5">
    <citation type="journal article" date="2006" name="Nucleic Acids Res.">
        <title>The Rice Annotation Project Database (RAP-DB): hub for Oryza sativa ssp. japonica genome information.</title>
        <authorList>
            <person name="Ohyanagi H."/>
            <person name="Tanaka T."/>
            <person name="Sakai H."/>
            <person name="Shigemoto Y."/>
            <person name="Yamaguchi K."/>
            <person name="Habara T."/>
            <person name="Fujii Y."/>
            <person name="Antonio B.A."/>
            <person name="Nagamura Y."/>
            <person name="Imanishi T."/>
            <person name="Ikeo K."/>
            <person name="Itoh T."/>
            <person name="Gojobori T."/>
            <person name="Sasaki T."/>
        </authorList>
    </citation>
    <scope>NUCLEOTIDE SEQUENCE</scope>
</reference>
<dbReference type="KEGG" id="osa:9270597"/>
<proteinExistence type="predicted"/>
<dbReference type="HOGENOM" id="CLU_768104_0_0_1"/>
<accession>A0A0N7KK00</accession>
<reference evidence="6" key="10">
    <citation type="submission" date="2012-08" db="EMBL/GenBank/DDBJ databases">
        <title>Oryza sativa nipponbare(GA3) genomic DNA, chromosome 5.</title>
        <authorList>
            <consortium name="IRGSP(International Rice Genome Sequencing Project)"/>
        </authorList>
    </citation>
    <scope>NUCLEOTIDE SEQUENCE</scope>
</reference>
<dbReference type="PANTHER" id="PTHR33170">
    <property type="entry name" value="DUF4283 DOMAIN-CONTAINING PROTEIN-RELATED"/>
    <property type="match status" value="1"/>
</dbReference>
<reference evidence="7" key="9">
    <citation type="submission" date="2008-12" db="EMBL/GenBank/DDBJ databases">
        <title>Improved gene annotation of the rice (Oryza sativa) genomes.</title>
        <authorList>
            <person name="Wang J."/>
            <person name="Li R."/>
            <person name="Fan W."/>
            <person name="Huang Q."/>
            <person name="Zhang J."/>
            <person name="Zhou Y."/>
            <person name="Hu Y."/>
            <person name="Zi S."/>
            <person name="Li J."/>
            <person name="Ni P."/>
            <person name="Zheng H."/>
            <person name="Zhang Y."/>
            <person name="Zhao M."/>
            <person name="Hao Q."/>
            <person name="McDermott J."/>
            <person name="Samudrala R."/>
            <person name="Kristiansen K."/>
            <person name="Wong G.K.-S."/>
        </authorList>
    </citation>
    <scope>NUCLEOTIDE SEQUENCE</scope>
</reference>
<feature type="region of interest" description="Disordered" evidence="2">
    <location>
        <begin position="1"/>
        <end position="54"/>
    </location>
</feature>
<dbReference type="AlphaFoldDB" id="A0A0N7KK00"/>
<dbReference type="SUPFAM" id="SSF57756">
    <property type="entry name" value="Retrovirus zinc finger-like domains"/>
    <property type="match status" value="1"/>
</dbReference>
<reference evidence="6" key="6">
    <citation type="journal article" date="2007" name="Genome Res.">
        <title>Curated Genome Annotation of Oryza sativa ssp. japonica and Comparative Genome Analysis with Arabidopsis thaliana.</title>
        <authorList>
            <consortium name="The Rice Annotation Project (RAP)"/>
            <person name="Itoh T."/>
            <person name="Tanaka T."/>
            <person name="Barrero R.A."/>
            <person name="Yamasaki C."/>
            <person name="Fujii Y."/>
            <person name="Hilton P.B."/>
            <person name="Antonio B.A."/>
            <person name="Aono H."/>
            <person name="Apweiler R."/>
            <person name="Bruskiewich R."/>
            <person name="Bureau T."/>
            <person name="Burr F."/>
            <person name="Costa de Oliveira A."/>
            <person name="Fuks G."/>
            <person name="Habara T."/>
            <person name="Haberer G."/>
            <person name="Han B."/>
            <person name="Harada E."/>
            <person name="Hiraki A.T."/>
            <person name="Hirochika H."/>
            <person name="Hoen D."/>
            <person name="Hokari H."/>
            <person name="Hosokawa S."/>
            <person name="Hsing Y."/>
            <person name="Ikawa H."/>
            <person name="Ikeo K."/>
            <person name="Imanishi T."/>
            <person name="Ito Y."/>
            <person name="Jaiswal P."/>
            <person name="Kanno M."/>
            <person name="Kawahara Y."/>
            <person name="Kawamura T."/>
            <person name="Kawashima H."/>
            <person name="Khurana J.P."/>
            <person name="Kikuchi S."/>
            <person name="Komatsu S."/>
            <person name="Koyanagi K.O."/>
            <person name="Kubooka H."/>
            <person name="Lieberherr D."/>
            <person name="Lin Y.C."/>
            <person name="Lonsdale D."/>
            <person name="Matsumoto T."/>
            <person name="Matsuya A."/>
            <person name="McCombie W.R."/>
            <person name="Messing J."/>
            <person name="Miyao A."/>
            <person name="Mulder N."/>
            <person name="Nagamura Y."/>
            <person name="Nam J."/>
            <person name="Namiki N."/>
            <person name="Numa H."/>
            <person name="Nurimoto S."/>
            <person name="O'donovan C."/>
            <person name="Ohyanagi H."/>
            <person name="Okido T."/>
            <person name="Oota S."/>
            <person name="Osato N."/>
            <person name="Palmer L.E."/>
            <person name="Quetier F."/>
            <person name="Raghuvanshi S."/>
            <person name="Saichi N."/>
            <person name="Sakai H."/>
            <person name="Sakai Y."/>
            <person name="Sakata K."/>
            <person name="Sakurai T."/>
            <person name="Sato F."/>
            <person name="Sato Y."/>
            <person name="Schoof H."/>
            <person name="Seki M."/>
            <person name="Shibata M."/>
            <person name="Shimizu Y."/>
            <person name="Shinozaki K."/>
            <person name="Shinso Y."/>
            <person name="Singh N.K."/>
            <person name="Smith-White B."/>
            <person name="Takeda J."/>
            <person name="Tanino M."/>
            <person name="Tatusova T."/>
            <person name="Thongjuea S."/>
            <person name="Todokoro F."/>
            <person name="Tsugane M."/>
            <person name="Tyagi A.K."/>
            <person name="Vanavichit A."/>
            <person name="Wang A."/>
            <person name="Wing R.A."/>
            <person name="Yamaguchi K."/>
            <person name="Yamamoto M."/>
            <person name="Yamamoto N."/>
            <person name="Yu Y."/>
            <person name="Zhang H."/>
            <person name="Zhao Q."/>
            <person name="Higo K."/>
            <person name="Burr B."/>
            <person name="Gojobori T."/>
            <person name="Sasaki T."/>
        </authorList>
    </citation>
    <scope>NUCLEOTIDE SEQUENCE</scope>
</reference>
<evidence type="ECO:0000313" key="7">
    <source>
        <dbReference type="EMBL" id="EEE61998.1"/>
    </source>
</evidence>
<dbReference type="GO" id="GO:0003676">
    <property type="term" value="F:nucleic acid binding"/>
    <property type="evidence" value="ECO:0007669"/>
    <property type="project" value="InterPro"/>
</dbReference>
<sequence>MRGQMNKGGKLQQYRPVQKEKNQTEEKIATSAVTPQTATQQPTPPPNSRTGMQTNPQRIFCHRCKGFGHMARDCSNVVFCINCAKPTHRTEDCIYDKQPRPMAKLVGYGAPGLGCILIQNTKPDPPKEHNNPLAMISTVFGGELTEAQLEQGFTQQFKWNWVWKAKAMPNGSFQMRFRNKIKFDELANFDYFNVKGTDVQVNVKEWTQKSEAVGKLHIVWVKITGIPEEMKGYQALYEIGSNLGPVLEVDMATFRASNVIRAKVGMMELGVLPLKLVLTSPKGLLFQAHFSLEEVVELGWFSDQLDDTFEKIEIQENTLEGSSQREGKQVVVVDPMTEDHHVSKTGNGLLKFVRSKSWCQN</sequence>
<reference evidence="6" key="7">
    <citation type="journal article" date="2008" name="Nucleic Acids Res.">
        <title>The Rice Annotation Project Database (RAP-DB): 2008 update.</title>
        <authorList>
            <consortium name="The Rice Annotation Project (RAP)"/>
            <person name="Tanaka T."/>
            <person name="Antonio B.A."/>
            <person name="Kikuchi S."/>
            <person name="Matsumoto T."/>
            <person name="Nagamura Y."/>
            <person name="Numa H."/>
            <person name="Sakai H."/>
            <person name="Wu J."/>
            <person name="Itoh T."/>
            <person name="Sasaki T."/>
            <person name="Aono R."/>
            <person name="Fujii Y."/>
            <person name="Habara T."/>
            <person name="Harada E."/>
            <person name="Kanno M."/>
            <person name="Kawahara Y."/>
            <person name="Kawashima H."/>
            <person name="Kubooka H."/>
            <person name="Matsuya A."/>
            <person name="Nakaoka H."/>
            <person name="Saichi N."/>
            <person name="Sanbonmatsu R."/>
            <person name="Sato Y."/>
            <person name="Shinso Y."/>
            <person name="Suzuki M."/>
            <person name="Takeda J."/>
            <person name="Tanino M."/>
            <person name="Todokoro F."/>
            <person name="Yamaguchi K."/>
            <person name="Yamamoto N."/>
            <person name="Yamasaki C."/>
            <person name="Imanishi T."/>
            <person name="Okido T."/>
            <person name="Tada M."/>
            <person name="Ikeo K."/>
            <person name="Tateno Y."/>
            <person name="Gojobori T."/>
            <person name="Lin Y.C."/>
            <person name="Wei F.J."/>
            <person name="Hsing Y.I."/>
            <person name="Zhao Q."/>
            <person name="Han B."/>
            <person name="Kramer M.R."/>
            <person name="McCombie R.W."/>
            <person name="Lonsdale D."/>
            <person name="O'Donovan C.C."/>
            <person name="Whitfield E.J."/>
            <person name="Apweiler R."/>
            <person name="Koyanagi K.O."/>
            <person name="Khurana J.P."/>
            <person name="Raghuvanshi S."/>
            <person name="Singh N.K."/>
            <person name="Tyagi A.K."/>
            <person name="Haberer G."/>
            <person name="Fujisawa M."/>
            <person name="Hosokawa S."/>
            <person name="Ito Y."/>
            <person name="Ikawa H."/>
            <person name="Shibata M."/>
            <person name="Yamamoto M."/>
            <person name="Bruskiewich R.M."/>
            <person name="Hoen D.R."/>
            <person name="Bureau TE."/>
            <person name="Namiki N."/>
            <person name="Ohyanagi H."/>
            <person name="Sakai Y."/>
            <person name="Nobushima S."/>
            <person name="Sakata K."/>
            <person name="Barrero R.A."/>
            <person name="Sato Y."/>
            <person name="Souvorov A."/>
            <person name="Smith-White B."/>
            <person name="Tatusova T."/>
            <person name="An S."/>
            <person name="An G."/>
            <person name="OOta S."/>
            <person name="Fuks G."/>
            <person name="Messing J."/>
            <person name="Christie K.R."/>
            <person name="Lieberherr D."/>
            <person name="Kim H."/>
            <person name="Zuccolo A."/>
            <person name="Wing R.A."/>
            <person name="Nobuta K."/>
            <person name="Green P.J."/>
            <person name="Lu C."/>
            <person name="Meyers BC."/>
            <person name="Chaparro C."/>
            <person name="Piegu B."/>
            <person name="Panaud O."/>
            <person name="Echeverria M."/>
        </authorList>
    </citation>
    <scope>NUCLEOTIDE SEQUENCE</scope>
</reference>
<reference evidence="7" key="2">
    <citation type="journal article" date="2005" name="PLoS Biol.">
        <title>The genomes of Oryza sativa: a history of duplications.</title>
        <authorList>
            <person name="Yu J."/>
            <person name="Wang J."/>
            <person name="Lin W."/>
            <person name="Li S."/>
            <person name="Li H."/>
            <person name="Zhou J."/>
            <person name="Ni P."/>
            <person name="Dong W."/>
            <person name="Hu S."/>
            <person name="Zeng C."/>
            <person name="Zhang J."/>
            <person name="Zhang Y."/>
            <person name="Li R."/>
            <person name="Xu Z."/>
            <person name="Li S."/>
            <person name="Li X."/>
            <person name="Zheng H."/>
            <person name="Cong L."/>
            <person name="Lin L."/>
            <person name="Yin J."/>
            <person name="Geng J."/>
            <person name="Li G."/>
            <person name="Shi J."/>
            <person name="Liu J."/>
            <person name="Lv H."/>
            <person name="Li J."/>
            <person name="Wang J."/>
            <person name="Deng Y."/>
            <person name="Ran L."/>
            <person name="Shi X."/>
            <person name="Wang X."/>
            <person name="Wu Q."/>
            <person name="Li C."/>
            <person name="Ren X."/>
            <person name="Wang J."/>
            <person name="Wang X."/>
            <person name="Li D."/>
            <person name="Liu D."/>
            <person name="Zhang X."/>
            <person name="Ji Z."/>
            <person name="Zhao W."/>
            <person name="Sun Y."/>
            <person name="Zhang Z."/>
            <person name="Bao J."/>
            <person name="Han Y."/>
            <person name="Dong L."/>
            <person name="Ji J."/>
            <person name="Chen P."/>
            <person name="Wu S."/>
            <person name="Liu J."/>
            <person name="Xiao Y."/>
            <person name="Bu D."/>
            <person name="Tan J."/>
            <person name="Yang L."/>
            <person name="Ye C."/>
            <person name="Zhang J."/>
            <person name="Xu J."/>
            <person name="Zhou Y."/>
            <person name="Yu Y."/>
            <person name="Zhang B."/>
            <person name="Zhuang S."/>
            <person name="Wei H."/>
            <person name="Liu B."/>
            <person name="Lei M."/>
            <person name="Yu H."/>
            <person name="Li Y."/>
            <person name="Xu H."/>
            <person name="Wei S."/>
            <person name="He X."/>
            <person name="Fang L."/>
            <person name="Zhang Z."/>
            <person name="Zhang Y."/>
            <person name="Huang X."/>
            <person name="Su Z."/>
            <person name="Tong W."/>
            <person name="Li J."/>
            <person name="Tong Z."/>
            <person name="Li S."/>
            <person name="Ye J."/>
            <person name="Wang L."/>
            <person name="Fang L."/>
            <person name="Lei T."/>
            <person name="Chen C."/>
            <person name="Chen H."/>
            <person name="Xu Z."/>
            <person name="Li H."/>
            <person name="Huang H."/>
            <person name="Zhang F."/>
            <person name="Xu H."/>
            <person name="Li N."/>
            <person name="Zhao C."/>
            <person name="Li S."/>
            <person name="Dong L."/>
            <person name="Huang Y."/>
            <person name="Li L."/>
            <person name="Xi Y."/>
            <person name="Qi Q."/>
            <person name="Li W."/>
            <person name="Zhang B."/>
            <person name="Hu W."/>
            <person name="Zhang Y."/>
            <person name="Tian X."/>
            <person name="Jiao Y."/>
            <person name="Liang X."/>
            <person name="Jin J."/>
            <person name="Gao L."/>
            <person name="Zheng W."/>
            <person name="Hao B."/>
            <person name="Liu S."/>
            <person name="Wang W."/>
            <person name="Yuan L."/>
            <person name="Cao M."/>
            <person name="McDermott J."/>
            <person name="Samudrala R."/>
            <person name="Wang J."/>
            <person name="Wong G.K."/>
            <person name="Yang H."/>
        </authorList>
    </citation>
    <scope>NUCLEOTIDE SEQUENCE [LARGE SCALE GENOMIC DNA]</scope>
</reference>
<dbReference type="EMBL" id="AP008211">
    <property type="protein sequence ID" value="BAH92894.1"/>
    <property type="molecule type" value="Genomic_DNA"/>
</dbReference>
<evidence type="ECO:0000313" key="8">
    <source>
        <dbReference type="Proteomes" id="UP000000763"/>
    </source>
</evidence>
<protein>
    <submittedName>
        <fullName evidence="6">Os05g0102200 protein</fullName>
    </submittedName>
</protein>
<dbReference type="Gramene" id="Os05t0102200-01">
    <property type="protein sequence ID" value="Os05t0102200-01"/>
    <property type="gene ID" value="Os05g0102200"/>
</dbReference>
<dbReference type="InterPro" id="IPR036875">
    <property type="entry name" value="Znf_CCHC_sf"/>
</dbReference>
<dbReference type="EMBL" id="AC152969">
    <property type="protein sequence ID" value="AAW56893.1"/>
    <property type="molecule type" value="Genomic_DNA"/>
</dbReference>
<dbReference type="Proteomes" id="UP000007752">
    <property type="component" value="Chromosome 5"/>
</dbReference>
<dbReference type="InterPro" id="IPR001878">
    <property type="entry name" value="Znf_CCHC"/>
</dbReference>
<gene>
    <name evidence="6" type="ordered locus">Os05g0102200</name>
    <name evidence="7" type="ORF">OsJ_16779</name>
    <name evidence="4" type="ORF">OSJNBb0098I11.14</name>
    <name evidence="5" type="ORF">P0036D10.14</name>
</gene>
<organism evidence="4 8">
    <name type="scientific">Oryza sativa subsp. japonica</name>
    <name type="common">Rice</name>
    <dbReference type="NCBI Taxonomy" id="39947"/>
    <lineage>
        <taxon>Eukaryota</taxon>
        <taxon>Viridiplantae</taxon>
        <taxon>Streptophyta</taxon>
        <taxon>Embryophyta</taxon>
        <taxon>Tracheophyta</taxon>
        <taxon>Spermatophyta</taxon>
        <taxon>Magnoliopsida</taxon>
        <taxon>Liliopsida</taxon>
        <taxon>Poales</taxon>
        <taxon>Poaceae</taxon>
        <taxon>BOP clade</taxon>
        <taxon>Oryzoideae</taxon>
        <taxon>Oryzeae</taxon>
        <taxon>Oryzinae</taxon>
        <taxon>Oryza</taxon>
        <taxon>Oryza sativa</taxon>
    </lineage>
</organism>
<dbReference type="PROSITE" id="PS50158">
    <property type="entry name" value="ZF_CCHC"/>
    <property type="match status" value="1"/>
</dbReference>
<evidence type="ECO:0000256" key="2">
    <source>
        <dbReference type="SAM" id="MobiDB-lite"/>
    </source>
</evidence>
<dbReference type="Proteomes" id="UP000000763">
    <property type="component" value="Chromosome 5"/>
</dbReference>
<dbReference type="OMA" id="QRIFCHR"/>
<keyword evidence="1" id="KW-0863">Zinc-finger</keyword>
<evidence type="ECO:0000259" key="3">
    <source>
        <dbReference type="PROSITE" id="PS50158"/>
    </source>
</evidence>
<evidence type="ECO:0000313" key="6">
    <source>
        <dbReference type="EMBL" id="BAH92894.1"/>
    </source>
</evidence>
<keyword evidence="1" id="KW-0862">Zinc</keyword>
<feature type="compositionally biased region" description="Low complexity" evidence="2">
    <location>
        <begin position="29"/>
        <end position="41"/>
    </location>
</feature>
<feature type="compositionally biased region" description="Basic and acidic residues" evidence="2">
    <location>
        <begin position="17"/>
        <end position="28"/>
    </location>
</feature>
<reference evidence="4" key="3">
    <citation type="submission" date="2005-01" db="EMBL/GenBank/DDBJ databases">
        <title>Oryza sativa BAC OSJNBb0098I11 genomic sequence.</title>
        <authorList>
            <person name="Chow T.-Y."/>
            <person name="Hsing Y.-I.C."/>
            <person name="Chen C.-S."/>
            <person name="Chen H.-H."/>
            <person name="Liu S.-M."/>
            <person name="Chao Y.-T."/>
            <person name="Chang S.-J."/>
            <person name="Chen H.-C."/>
            <person name="Chen S.-K."/>
            <person name="Chen T.-R."/>
            <person name="Chen Y.-L."/>
            <person name="Cheng C.-H."/>
            <person name="Chung C.-I."/>
            <person name="Han S.-Y."/>
            <person name="Hsiao S.-H."/>
            <person name="Hsiung J.-N."/>
            <person name="Hsu C.-H."/>
            <person name="Hsu C.-T."/>
            <person name="Huang J.-J."/>
            <person name="Kau P.-I."/>
            <person name="Lee H.-F."/>
            <person name="Lee M.-C."/>
            <person name="Leu H.-L."/>
            <person name="Li Y.-F."/>
            <person name="Lin S.-J."/>
            <person name="Lin Y.-C."/>
            <person name="Lu P.-C."/>
            <person name="Wei F.-J."/>
            <person name="Wu C.-C."/>
            <person name="Wu S.-W."/>
            <person name="Yang K.-C."/>
            <person name="Yu C.-Y."/>
            <person name="Yu S.-W."/>
            <person name="Wu H.-P."/>
            <person name="Shaw J.-F."/>
        </authorList>
    </citation>
    <scope>NUCLEOTIDE SEQUENCE</scope>
</reference>
<name>A0A0N7KK00_ORYSJ</name>
<dbReference type="EMBL" id="CM000142">
    <property type="protein sequence ID" value="EEE61998.1"/>
    <property type="molecule type" value="Genomic_DNA"/>
</dbReference>
<dbReference type="EMBL" id="AC073405">
    <property type="protein sequence ID" value="AAW56928.1"/>
    <property type="molecule type" value="Genomic_DNA"/>
</dbReference>
<dbReference type="Gene3D" id="4.10.60.10">
    <property type="entry name" value="Zinc finger, CCHC-type"/>
    <property type="match status" value="1"/>
</dbReference>
<reference evidence="6 8" key="1">
    <citation type="journal article" date="2005" name="Nature">
        <title>The map-based sequence of the rice genome.</title>
        <authorList>
            <consortium name="International rice genome sequencing project (IRGSP)"/>
            <person name="Matsumoto T."/>
            <person name="Wu J."/>
            <person name="Kanamori H."/>
            <person name="Katayose Y."/>
            <person name="Fujisawa M."/>
            <person name="Namiki N."/>
            <person name="Mizuno H."/>
            <person name="Yamamoto K."/>
            <person name="Antonio B.A."/>
            <person name="Baba T."/>
            <person name="Sakata K."/>
            <person name="Nagamura Y."/>
            <person name="Aoki H."/>
            <person name="Arikawa K."/>
            <person name="Arita K."/>
            <person name="Bito T."/>
            <person name="Chiden Y."/>
            <person name="Fujitsuka N."/>
            <person name="Fukunaka R."/>
            <person name="Hamada M."/>
            <person name="Harada C."/>
            <person name="Hayashi A."/>
            <person name="Hijishita S."/>
            <person name="Honda M."/>
            <person name="Hosokawa S."/>
            <person name="Ichikawa Y."/>
            <person name="Idonuma A."/>
            <person name="Iijima M."/>
            <person name="Ikeda M."/>
            <person name="Ikeno M."/>
            <person name="Ito K."/>
            <person name="Ito S."/>
            <person name="Ito T."/>
            <person name="Ito Y."/>
            <person name="Ito Y."/>
            <person name="Iwabuchi A."/>
            <person name="Kamiya K."/>
            <person name="Karasawa W."/>
            <person name="Kurita K."/>
            <person name="Katagiri S."/>
            <person name="Kikuta A."/>
            <person name="Kobayashi H."/>
            <person name="Kobayashi N."/>
            <person name="Machita K."/>
            <person name="Maehara T."/>
            <person name="Masukawa M."/>
            <person name="Mizubayashi T."/>
            <person name="Mukai Y."/>
            <person name="Nagasaki H."/>
            <person name="Nagata Y."/>
            <person name="Naito S."/>
            <person name="Nakashima M."/>
            <person name="Nakama Y."/>
            <person name="Nakamichi Y."/>
            <person name="Nakamura M."/>
            <person name="Meguro A."/>
            <person name="Negishi M."/>
            <person name="Ohta I."/>
            <person name="Ohta T."/>
            <person name="Okamoto M."/>
            <person name="Ono N."/>
            <person name="Saji S."/>
            <person name="Sakaguchi M."/>
            <person name="Sakai K."/>
            <person name="Shibata M."/>
            <person name="Shimokawa T."/>
            <person name="Song J."/>
            <person name="Takazaki Y."/>
            <person name="Terasawa K."/>
            <person name="Tsugane M."/>
            <person name="Tsuji K."/>
            <person name="Ueda S."/>
            <person name="Waki K."/>
            <person name="Yamagata H."/>
            <person name="Yamamoto M."/>
            <person name="Yamamoto S."/>
            <person name="Yamane H."/>
            <person name="Yoshiki S."/>
            <person name="Yoshihara R."/>
            <person name="Yukawa K."/>
            <person name="Zhong H."/>
            <person name="Yano M."/>
            <person name="Yuan Q."/>
            <person name="Ouyang S."/>
            <person name="Liu J."/>
            <person name="Jones K.M."/>
            <person name="Gansberger K."/>
            <person name="Moffat K."/>
            <person name="Hill J."/>
            <person name="Bera J."/>
            <person name="Fadrosh D."/>
            <person name="Jin S."/>
            <person name="Johri S."/>
            <person name="Kim M."/>
            <person name="Overton L."/>
            <person name="Reardon M."/>
            <person name="Tsitrin T."/>
            <person name="Vuong H."/>
            <person name="Weaver B."/>
            <person name="Ciecko A."/>
            <person name="Tallon L."/>
            <person name="Jackson J."/>
            <person name="Pai G."/>
            <person name="Aken S.V."/>
            <person name="Utterback T."/>
            <person name="Reidmuller S."/>
            <person name="Feldblyum T."/>
            <person name="Hsiao J."/>
            <person name="Zismann V."/>
            <person name="Iobst S."/>
            <person name="de Vazeille A.R."/>
            <person name="Buell C.R."/>
            <person name="Ying K."/>
            <person name="Li Y."/>
            <person name="Lu T."/>
            <person name="Huang Y."/>
            <person name="Zhao Q."/>
            <person name="Feng Q."/>
            <person name="Zhang L."/>
            <person name="Zhu J."/>
            <person name="Weng Q."/>
            <person name="Mu J."/>
            <person name="Lu Y."/>
            <person name="Fan D."/>
            <person name="Liu Y."/>
            <person name="Guan J."/>
            <person name="Zhang Y."/>
            <person name="Yu S."/>
            <person name="Liu X."/>
            <person name="Zhang Y."/>
            <person name="Hong G."/>
            <person name="Han B."/>
            <person name="Choisne N."/>
            <person name="Demange N."/>
            <person name="Orjeda G."/>
            <person name="Samain S."/>
            <person name="Cattolico L."/>
            <person name="Pelletier E."/>
            <person name="Couloux A."/>
            <person name="Segurens B."/>
            <person name="Wincker P."/>
            <person name="D'Hont A."/>
            <person name="Scarpelli C."/>
            <person name="Weissenbach J."/>
            <person name="Salanoubat M."/>
            <person name="Quetier F."/>
            <person name="Yu Y."/>
            <person name="Kim H.R."/>
            <person name="Rambo T."/>
            <person name="Currie J."/>
            <person name="Collura K."/>
            <person name="Luo M."/>
            <person name="Yang T."/>
            <person name="Ammiraju J.S.S."/>
            <person name="Engler F."/>
            <person name="Soderlund C."/>
            <person name="Wing R.A."/>
            <person name="Palmer L.E."/>
            <person name="de la Bastide M."/>
            <person name="Spiegel L."/>
            <person name="Nascimento L."/>
            <person name="Zutavern T."/>
            <person name="O'Shaughnessy A."/>
            <person name="Dike S."/>
            <person name="Dedhia N."/>
            <person name="Preston R."/>
            <person name="Balija V."/>
            <person name="McCombie W.R."/>
            <person name="Chow T."/>
            <person name="Chen H."/>
            <person name="Chung M."/>
            <person name="Chen C."/>
            <person name="Shaw J."/>
            <person name="Wu H."/>
            <person name="Hsiao K."/>
            <person name="Chao Y."/>
            <person name="Chu M."/>
            <person name="Cheng C."/>
            <person name="Hour A."/>
            <person name="Lee P."/>
            <person name="Lin S."/>
            <person name="Lin Y."/>
            <person name="Liou J."/>
            <person name="Liu S."/>
            <person name="Hsing Y."/>
            <person name="Raghuvanshi S."/>
            <person name="Mohanty A."/>
            <person name="Bharti A.K."/>
            <person name="Gaur A."/>
            <person name="Gupta V."/>
            <person name="Kumar D."/>
            <person name="Ravi V."/>
            <person name="Vij S."/>
            <person name="Kapur A."/>
            <person name="Khurana P."/>
            <person name="Khurana P."/>
            <person name="Khurana J.P."/>
            <person name="Tyagi A.K."/>
            <person name="Gaikwad K."/>
            <person name="Singh A."/>
            <person name="Dalal V."/>
            <person name="Srivastava S."/>
            <person name="Dixit A."/>
            <person name="Pal A.K."/>
            <person name="Ghazi I.A."/>
            <person name="Yadav M."/>
            <person name="Pandit A."/>
            <person name="Bhargava A."/>
            <person name="Sureshbabu K."/>
            <person name="Batra K."/>
            <person name="Sharma T.R."/>
            <person name="Mohapatra T."/>
            <person name="Singh N.K."/>
            <person name="Messing J."/>
            <person name="Nelson A.B."/>
            <person name="Fuks G."/>
            <person name="Kavchok S."/>
            <person name="Keizer G."/>
            <person name="Linton E."/>
            <person name="Llaca V."/>
            <person name="Song R."/>
            <person name="Tanyolac B."/>
            <person name="Young S."/>
            <person name="Ho-Il K."/>
            <person name="Hahn J.H."/>
            <person name="Sangsakoo G."/>
            <person name="Vanavichit A."/>
            <person name="de Mattos Luiz.A.T."/>
            <person name="Zimmer P.D."/>
            <person name="Malone G."/>
            <person name="Dellagostin O."/>
            <person name="de Oliveira A.C."/>
            <person name="Bevan M."/>
            <person name="Bancroft I."/>
            <person name="Minx P."/>
            <person name="Cordum H."/>
            <person name="Wilson R."/>
            <person name="Cheng Z."/>
            <person name="Jin W."/>
            <person name="Jiang J."/>
            <person name="Leong S.A."/>
            <person name="Iwama H."/>
            <person name="Gojobori T."/>
            <person name="Itoh T."/>
            <person name="Niimura Y."/>
            <person name="Fujii Y."/>
            <person name="Habara T."/>
            <person name="Sakai H."/>
            <person name="Sato Y."/>
            <person name="Wilson G."/>
            <person name="Kumar K."/>
            <person name="McCouch S."/>
            <person name="Juretic N."/>
            <person name="Hoen D."/>
            <person name="Wright S."/>
            <person name="Bruskiewich R."/>
            <person name="Bureau T."/>
            <person name="Miyao A."/>
            <person name="Hirochika H."/>
            <person name="Nishikawa T."/>
            <person name="Kadowaki K."/>
            <person name="Sugiura M."/>
            <person name="Burr B."/>
            <person name="Sasaki T."/>
        </authorList>
    </citation>
    <scope>NUCLEOTIDE SEQUENCE [LARGE SCALE GENOMIC DNA]</scope>
    <source>
        <strain evidence="8">cv. Nipponbare</strain>
    </source>
</reference>
<evidence type="ECO:0000313" key="5">
    <source>
        <dbReference type="EMBL" id="AAW56928.1"/>
    </source>
</evidence>
<evidence type="ECO:0000313" key="4">
    <source>
        <dbReference type="EMBL" id="AAW56893.1"/>
    </source>
</evidence>
<reference evidence="8" key="8">
    <citation type="journal article" date="2008" name="Nucleic Acids Res.">
        <title>The rice annotation project database (RAP-DB): 2008 update.</title>
        <authorList>
            <consortium name="The rice annotation project (RAP)"/>
        </authorList>
    </citation>
    <scope>GENOME REANNOTATION</scope>
    <source>
        <strain evidence="8">cv. Nipponbare</strain>
    </source>
</reference>